<evidence type="ECO:0000256" key="4">
    <source>
        <dbReference type="ARBA" id="ARBA00048018"/>
    </source>
</evidence>
<sequence length="153" mass="16884">MRAVIQRVKSASVTVDGEVVSSIGPGLLCLIGIRETDTMKDLEFICKKILTVRAWPHPETQKAWDVNVVSGGMEVLLVSQFTLCARLKKPKPDYSKAMGPQQAKDLYSQLVEEVRRQYQAGRVKDGVFGAKMDVALLNDGPVTYMLDSQDPDG</sequence>
<dbReference type="PANTHER" id="PTHR10472">
    <property type="entry name" value="D-TYROSYL-TRNA TYR DEACYLASE"/>
    <property type="match status" value="1"/>
</dbReference>
<comment type="similarity">
    <text evidence="1 5">Belongs to the DTD family.</text>
</comment>
<protein>
    <recommendedName>
        <fullName evidence="2 5">D-aminoacyl-tRNA deacylase</fullName>
        <ecNumber evidence="2 5">3.1.1.96</ecNumber>
    </recommendedName>
</protein>
<dbReference type="GO" id="GO:0000049">
    <property type="term" value="F:tRNA binding"/>
    <property type="evidence" value="ECO:0007669"/>
    <property type="project" value="UniProtKB-KW"/>
</dbReference>
<dbReference type="SUPFAM" id="SSF69500">
    <property type="entry name" value="DTD-like"/>
    <property type="match status" value="1"/>
</dbReference>
<dbReference type="EC" id="3.1.1.96" evidence="2 5"/>
<dbReference type="InterPro" id="IPR003732">
    <property type="entry name" value="Daa-tRNA_deacyls_DTD"/>
</dbReference>
<comment type="subcellular location">
    <subcellularLocation>
        <location evidence="5">Cytoplasm</location>
    </subcellularLocation>
</comment>
<keyword evidence="5" id="KW-0694">RNA-binding</keyword>
<dbReference type="PANTHER" id="PTHR10472:SF5">
    <property type="entry name" value="D-AMINOACYL-TRNA DEACYLASE 1"/>
    <property type="match status" value="1"/>
</dbReference>
<dbReference type="InterPro" id="IPR023509">
    <property type="entry name" value="DTD-like_sf"/>
</dbReference>
<dbReference type="FunFam" id="3.50.80.10:FF:000001">
    <property type="entry name" value="D-aminoacyl-tRNA deacylase"/>
    <property type="match status" value="1"/>
</dbReference>
<comment type="caution">
    <text evidence="6">The sequence shown here is derived from an EMBL/GenBank/DDBJ whole genome shotgun (WGS) entry which is preliminary data.</text>
</comment>
<dbReference type="OrthoDB" id="275783at2759"/>
<organism evidence="6 7">
    <name type="scientific">Pleodorina starrii</name>
    <dbReference type="NCBI Taxonomy" id="330485"/>
    <lineage>
        <taxon>Eukaryota</taxon>
        <taxon>Viridiplantae</taxon>
        <taxon>Chlorophyta</taxon>
        <taxon>core chlorophytes</taxon>
        <taxon>Chlorophyceae</taxon>
        <taxon>CS clade</taxon>
        <taxon>Chlamydomonadales</taxon>
        <taxon>Volvocaceae</taxon>
        <taxon>Pleodorina</taxon>
    </lineage>
</organism>
<keyword evidence="5" id="KW-0820">tRNA-binding</keyword>
<proteinExistence type="inferred from homology"/>
<comment type="catalytic activity">
    <reaction evidence="3">
        <text>glycyl-tRNA(Ala) + H2O = tRNA(Ala) + glycine + H(+)</text>
        <dbReference type="Rhea" id="RHEA:53744"/>
        <dbReference type="Rhea" id="RHEA-COMP:9657"/>
        <dbReference type="Rhea" id="RHEA-COMP:13640"/>
        <dbReference type="ChEBI" id="CHEBI:15377"/>
        <dbReference type="ChEBI" id="CHEBI:15378"/>
        <dbReference type="ChEBI" id="CHEBI:57305"/>
        <dbReference type="ChEBI" id="CHEBI:78442"/>
        <dbReference type="ChEBI" id="CHEBI:78522"/>
        <dbReference type="EC" id="3.1.1.96"/>
    </reaction>
</comment>
<gene>
    <name evidence="6" type="primary">PLEST009618</name>
    <name evidence="6" type="ORF">PLESTB_001156000</name>
</gene>
<evidence type="ECO:0000256" key="3">
    <source>
        <dbReference type="ARBA" id="ARBA00047676"/>
    </source>
</evidence>
<dbReference type="NCBIfam" id="TIGR00256">
    <property type="entry name" value="D-aminoacyl-tRNA deacylase"/>
    <property type="match status" value="1"/>
</dbReference>
<name>A0A9W6F5V0_9CHLO</name>
<dbReference type="GO" id="GO:0005737">
    <property type="term" value="C:cytoplasm"/>
    <property type="evidence" value="ECO:0007669"/>
    <property type="project" value="UniProtKB-SubCell"/>
</dbReference>
<evidence type="ECO:0000313" key="7">
    <source>
        <dbReference type="Proteomes" id="UP001165080"/>
    </source>
</evidence>
<evidence type="ECO:0000256" key="2">
    <source>
        <dbReference type="ARBA" id="ARBA00013056"/>
    </source>
</evidence>
<evidence type="ECO:0000313" key="6">
    <source>
        <dbReference type="EMBL" id="GLC56850.1"/>
    </source>
</evidence>
<dbReference type="Proteomes" id="UP001165080">
    <property type="component" value="Unassembled WGS sequence"/>
</dbReference>
<evidence type="ECO:0000256" key="1">
    <source>
        <dbReference type="ARBA" id="ARBA00009673"/>
    </source>
</evidence>
<dbReference type="Gene3D" id="3.50.80.10">
    <property type="entry name" value="D-tyrosyl-tRNA(Tyr) deacylase"/>
    <property type="match status" value="1"/>
</dbReference>
<reference evidence="6 7" key="1">
    <citation type="journal article" date="2023" name="Commun. Biol.">
        <title>Reorganization of the ancestral sex-determining regions during the evolution of trioecy in Pleodorina starrii.</title>
        <authorList>
            <person name="Takahashi K."/>
            <person name="Suzuki S."/>
            <person name="Kawai-Toyooka H."/>
            <person name="Yamamoto K."/>
            <person name="Hamaji T."/>
            <person name="Ootsuki R."/>
            <person name="Yamaguchi H."/>
            <person name="Kawachi M."/>
            <person name="Higashiyama T."/>
            <person name="Nozaki H."/>
        </authorList>
    </citation>
    <scope>NUCLEOTIDE SEQUENCE [LARGE SCALE GENOMIC DNA]</scope>
    <source>
        <strain evidence="6 7">NIES-4479</strain>
    </source>
</reference>
<keyword evidence="5" id="KW-0378">Hydrolase</keyword>
<keyword evidence="7" id="KW-1185">Reference proteome</keyword>
<accession>A0A9W6F5V0</accession>
<dbReference type="EMBL" id="BRXU01000017">
    <property type="protein sequence ID" value="GLC56850.1"/>
    <property type="molecule type" value="Genomic_DNA"/>
</dbReference>
<keyword evidence="5" id="KW-0963">Cytoplasm</keyword>
<evidence type="ECO:0000256" key="5">
    <source>
        <dbReference type="RuleBase" id="RU003470"/>
    </source>
</evidence>
<comment type="catalytic activity">
    <reaction evidence="4">
        <text>a D-aminoacyl-tRNA + H2O = a tRNA + a D-alpha-amino acid + H(+)</text>
        <dbReference type="Rhea" id="RHEA:13953"/>
        <dbReference type="Rhea" id="RHEA-COMP:10123"/>
        <dbReference type="Rhea" id="RHEA-COMP:10124"/>
        <dbReference type="ChEBI" id="CHEBI:15377"/>
        <dbReference type="ChEBI" id="CHEBI:15378"/>
        <dbReference type="ChEBI" id="CHEBI:59871"/>
        <dbReference type="ChEBI" id="CHEBI:78442"/>
        <dbReference type="ChEBI" id="CHEBI:79333"/>
        <dbReference type="EC" id="3.1.1.96"/>
    </reaction>
</comment>
<dbReference type="AlphaFoldDB" id="A0A9W6F5V0"/>
<dbReference type="GO" id="GO:0051500">
    <property type="term" value="F:D-tyrosyl-tRNA(Tyr) deacylase activity"/>
    <property type="evidence" value="ECO:0007669"/>
    <property type="project" value="TreeGrafter"/>
</dbReference>
<dbReference type="Pfam" id="PF02580">
    <property type="entry name" value="Tyr_Deacylase"/>
    <property type="match status" value="1"/>
</dbReference>